<dbReference type="GO" id="GO:0006352">
    <property type="term" value="P:DNA-templated transcription initiation"/>
    <property type="evidence" value="ECO:0007669"/>
    <property type="project" value="InterPro"/>
</dbReference>
<dbReference type="PANTHER" id="PTHR43133:SF50">
    <property type="entry name" value="ECF RNA POLYMERASE SIGMA FACTOR SIGM"/>
    <property type="match status" value="1"/>
</dbReference>
<feature type="domain" description="RNA polymerase sigma factor 70 region 4 type 2" evidence="7">
    <location>
        <begin position="97"/>
        <end position="150"/>
    </location>
</feature>
<reference evidence="8 9" key="2">
    <citation type="submission" date="2020-03" db="EMBL/GenBank/DDBJ databases">
        <authorList>
            <person name="Ichikawa N."/>
            <person name="Kimura A."/>
            <person name="Kitahashi Y."/>
            <person name="Uohara A."/>
        </authorList>
    </citation>
    <scope>NUCLEOTIDE SEQUENCE [LARGE SCALE GENOMIC DNA]</scope>
    <source>
        <strain evidence="8 9">NBRC 108638</strain>
    </source>
</reference>
<dbReference type="SUPFAM" id="SSF88659">
    <property type="entry name" value="Sigma3 and sigma4 domains of RNA polymerase sigma factors"/>
    <property type="match status" value="1"/>
</dbReference>
<evidence type="ECO:0000256" key="3">
    <source>
        <dbReference type="ARBA" id="ARBA00023082"/>
    </source>
</evidence>
<evidence type="ECO:0000313" key="8">
    <source>
        <dbReference type="EMBL" id="GFJ90384.1"/>
    </source>
</evidence>
<dbReference type="InterPro" id="IPR014325">
    <property type="entry name" value="RNA_pol_sigma-E_actinobac"/>
</dbReference>
<evidence type="ECO:0000256" key="4">
    <source>
        <dbReference type="ARBA" id="ARBA00023125"/>
    </source>
</evidence>
<reference evidence="8 9" key="1">
    <citation type="submission" date="2020-03" db="EMBL/GenBank/DDBJ databases">
        <title>Whole genome shotgun sequence of Phytohabitans rumicis NBRC 108638.</title>
        <authorList>
            <person name="Komaki H."/>
            <person name="Tamura T."/>
        </authorList>
    </citation>
    <scope>NUCLEOTIDE SEQUENCE [LARGE SCALE GENOMIC DNA]</scope>
    <source>
        <strain evidence="8 9">NBRC 108638</strain>
    </source>
</reference>
<dbReference type="Gene3D" id="1.10.1740.10">
    <property type="match status" value="1"/>
</dbReference>
<dbReference type="GO" id="GO:0016987">
    <property type="term" value="F:sigma factor activity"/>
    <property type="evidence" value="ECO:0007669"/>
    <property type="project" value="UniProtKB-KW"/>
</dbReference>
<dbReference type="GO" id="GO:0003677">
    <property type="term" value="F:DNA binding"/>
    <property type="evidence" value="ECO:0007669"/>
    <property type="project" value="UniProtKB-KW"/>
</dbReference>
<evidence type="ECO:0000256" key="1">
    <source>
        <dbReference type="ARBA" id="ARBA00010641"/>
    </source>
</evidence>
<dbReference type="CDD" id="cd06171">
    <property type="entry name" value="Sigma70_r4"/>
    <property type="match status" value="1"/>
</dbReference>
<keyword evidence="3" id="KW-0731">Sigma factor</keyword>
<dbReference type="Pfam" id="PF04542">
    <property type="entry name" value="Sigma70_r2"/>
    <property type="match status" value="1"/>
</dbReference>
<dbReference type="AlphaFoldDB" id="A0A6V8L2K3"/>
<dbReference type="EMBL" id="BLPG01000001">
    <property type="protein sequence ID" value="GFJ90384.1"/>
    <property type="molecule type" value="Genomic_DNA"/>
</dbReference>
<keyword evidence="2" id="KW-0805">Transcription regulation</keyword>
<keyword evidence="9" id="KW-1185">Reference proteome</keyword>
<dbReference type="InterPro" id="IPR013325">
    <property type="entry name" value="RNA_pol_sigma_r2"/>
</dbReference>
<dbReference type="PANTHER" id="PTHR43133">
    <property type="entry name" value="RNA POLYMERASE ECF-TYPE SIGMA FACTO"/>
    <property type="match status" value="1"/>
</dbReference>
<name>A0A6V8L2K3_9ACTN</name>
<dbReference type="SUPFAM" id="SSF88946">
    <property type="entry name" value="Sigma2 domain of RNA polymerase sigma factors"/>
    <property type="match status" value="1"/>
</dbReference>
<dbReference type="InterPro" id="IPR013324">
    <property type="entry name" value="RNA_pol_sigma_r3/r4-like"/>
</dbReference>
<evidence type="ECO:0000313" key="9">
    <source>
        <dbReference type="Proteomes" id="UP000482960"/>
    </source>
</evidence>
<accession>A0A6V8L2K3</accession>
<feature type="domain" description="RNA polymerase sigma-70 region 2" evidence="6">
    <location>
        <begin position="13"/>
        <end position="73"/>
    </location>
</feature>
<dbReference type="InterPro" id="IPR013249">
    <property type="entry name" value="RNA_pol_sigma70_r4_t2"/>
</dbReference>
<dbReference type="NCBIfam" id="TIGR02937">
    <property type="entry name" value="sigma70-ECF"/>
    <property type="match status" value="1"/>
</dbReference>
<sequence length="168" mass="19232">MTVDEGFREFVELRYGELLRIAYLLTGSAHAAEDLLQTSLLKVMRRWKRVDEPIAYVRRTMINQHISVWRRQGARELLTSMVPDRPVRDPADLVSDRQALYGAMRRLTPRTRAVIVLRYWADLPEAEIADLLGCSVGTVKSRASRGLDRLREVLDSTPVAADFVPRRA</sequence>
<evidence type="ECO:0000256" key="5">
    <source>
        <dbReference type="ARBA" id="ARBA00023163"/>
    </source>
</evidence>
<dbReference type="InterPro" id="IPR014284">
    <property type="entry name" value="RNA_pol_sigma-70_dom"/>
</dbReference>
<proteinExistence type="inferred from homology"/>
<dbReference type="RefSeq" id="WP_173077743.1">
    <property type="nucleotide sequence ID" value="NZ_BAABJB010000024.1"/>
</dbReference>
<keyword evidence="8" id="KW-0240">DNA-directed RNA polymerase</keyword>
<dbReference type="Proteomes" id="UP000482960">
    <property type="component" value="Unassembled WGS sequence"/>
</dbReference>
<dbReference type="Pfam" id="PF08281">
    <property type="entry name" value="Sigma70_r4_2"/>
    <property type="match status" value="1"/>
</dbReference>
<dbReference type="Gene3D" id="1.10.10.10">
    <property type="entry name" value="Winged helix-like DNA-binding domain superfamily/Winged helix DNA-binding domain"/>
    <property type="match status" value="1"/>
</dbReference>
<dbReference type="InterPro" id="IPR007627">
    <property type="entry name" value="RNA_pol_sigma70_r2"/>
</dbReference>
<keyword evidence="4" id="KW-0238">DNA-binding</keyword>
<evidence type="ECO:0000256" key="2">
    <source>
        <dbReference type="ARBA" id="ARBA00023015"/>
    </source>
</evidence>
<organism evidence="8 9">
    <name type="scientific">Phytohabitans rumicis</name>
    <dbReference type="NCBI Taxonomy" id="1076125"/>
    <lineage>
        <taxon>Bacteria</taxon>
        <taxon>Bacillati</taxon>
        <taxon>Actinomycetota</taxon>
        <taxon>Actinomycetes</taxon>
        <taxon>Micromonosporales</taxon>
        <taxon>Micromonosporaceae</taxon>
    </lineage>
</organism>
<comment type="similarity">
    <text evidence="1">Belongs to the sigma-70 factor family. ECF subfamily.</text>
</comment>
<dbReference type="InterPro" id="IPR039425">
    <property type="entry name" value="RNA_pol_sigma-70-like"/>
</dbReference>
<evidence type="ECO:0000259" key="7">
    <source>
        <dbReference type="Pfam" id="PF08281"/>
    </source>
</evidence>
<dbReference type="NCBIfam" id="TIGR02983">
    <property type="entry name" value="SigE-fam_strep"/>
    <property type="match status" value="1"/>
</dbReference>
<protein>
    <submittedName>
        <fullName evidence="8">DNA-directed RNA polymerase sigma-70 factor</fullName>
    </submittedName>
</protein>
<comment type="caution">
    <text evidence="8">The sequence shown here is derived from an EMBL/GenBank/DDBJ whole genome shotgun (WGS) entry which is preliminary data.</text>
</comment>
<keyword evidence="5" id="KW-0804">Transcription</keyword>
<evidence type="ECO:0000259" key="6">
    <source>
        <dbReference type="Pfam" id="PF04542"/>
    </source>
</evidence>
<dbReference type="GO" id="GO:0000428">
    <property type="term" value="C:DNA-directed RNA polymerase complex"/>
    <property type="evidence" value="ECO:0007669"/>
    <property type="project" value="UniProtKB-KW"/>
</dbReference>
<dbReference type="InterPro" id="IPR036388">
    <property type="entry name" value="WH-like_DNA-bd_sf"/>
</dbReference>
<gene>
    <name evidence="8" type="ORF">Prum_040260</name>
</gene>